<evidence type="ECO:0000313" key="2">
    <source>
        <dbReference type="Proteomes" id="UP001500454"/>
    </source>
</evidence>
<protein>
    <submittedName>
        <fullName evidence="1">Uncharacterized protein</fullName>
    </submittedName>
</protein>
<organism evidence="1 2">
    <name type="scientific">Hymenobacter koreensis</name>
    <dbReference type="NCBI Taxonomy" id="1084523"/>
    <lineage>
        <taxon>Bacteria</taxon>
        <taxon>Pseudomonadati</taxon>
        <taxon>Bacteroidota</taxon>
        <taxon>Cytophagia</taxon>
        <taxon>Cytophagales</taxon>
        <taxon>Hymenobacteraceae</taxon>
        <taxon>Hymenobacter</taxon>
    </lineage>
</organism>
<dbReference type="EMBL" id="BAABHA010000015">
    <property type="protein sequence ID" value="GAA4393375.1"/>
    <property type="molecule type" value="Genomic_DNA"/>
</dbReference>
<accession>A0ABP8JN45</accession>
<name>A0ABP8JN45_9BACT</name>
<proteinExistence type="predicted"/>
<keyword evidence="2" id="KW-1185">Reference proteome</keyword>
<comment type="caution">
    <text evidence="1">The sequence shown here is derived from an EMBL/GenBank/DDBJ whole genome shotgun (WGS) entry which is preliminary data.</text>
</comment>
<evidence type="ECO:0000313" key="1">
    <source>
        <dbReference type="EMBL" id="GAA4393375.1"/>
    </source>
</evidence>
<sequence length="79" mass="8379">MQTPDSFAAARAYHDGVTAALKAVEANPDRAKSVLLALEVEAHTAMWDAYKVATAAFGGRTEDPKGTYAVAYVAHQPES</sequence>
<reference evidence="2" key="1">
    <citation type="journal article" date="2019" name="Int. J. Syst. Evol. Microbiol.">
        <title>The Global Catalogue of Microorganisms (GCM) 10K type strain sequencing project: providing services to taxonomists for standard genome sequencing and annotation.</title>
        <authorList>
            <consortium name="The Broad Institute Genomics Platform"/>
            <consortium name="The Broad Institute Genome Sequencing Center for Infectious Disease"/>
            <person name="Wu L."/>
            <person name="Ma J."/>
        </authorList>
    </citation>
    <scope>NUCLEOTIDE SEQUENCE [LARGE SCALE GENOMIC DNA]</scope>
    <source>
        <strain evidence="2">JCM 17924</strain>
    </source>
</reference>
<gene>
    <name evidence="1" type="ORF">GCM10023186_44860</name>
</gene>
<dbReference type="Proteomes" id="UP001500454">
    <property type="component" value="Unassembled WGS sequence"/>
</dbReference>
<dbReference type="RefSeq" id="WP_345227944.1">
    <property type="nucleotide sequence ID" value="NZ_BAABHA010000015.1"/>
</dbReference>